<feature type="transmembrane region" description="Helical" evidence="1">
    <location>
        <begin position="599"/>
        <end position="619"/>
    </location>
</feature>
<feature type="transmembrane region" description="Helical" evidence="1">
    <location>
        <begin position="12"/>
        <end position="29"/>
    </location>
</feature>
<proteinExistence type="predicted"/>
<feature type="transmembrane region" description="Helical" evidence="1">
    <location>
        <begin position="1050"/>
        <end position="1074"/>
    </location>
</feature>
<dbReference type="InterPro" id="IPR027463">
    <property type="entry name" value="AcrB_DN_DC_subdom"/>
</dbReference>
<feature type="transmembrane region" description="Helical" evidence="1">
    <location>
        <begin position="919"/>
        <end position="938"/>
    </location>
</feature>
<dbReference type="PANTHER" id="PTHR32063:SF0">
    <property type="entry name" value="SWARMING MOTILITY PROTEIN SWRC"/>
    <property type="match status" value="1"/>
</dbReference>
<reference evidence="2 3" key="1">
    <citation type="submission" date="2017-07" db="EMBL/GenBank/DDBJ databases">
        <title>Leptospira spp. isolated from tropical soils.</title>
        <authorList>
            <person name="Thibeaux R."/>
            <person name="Iraola G."/>
            <person name="Ferres I."/>
            <person name="Bierque E."/>
            <person name="Girault D."/>
            <person name="Soupe-Gilbert M.-E."/>
            <person name="Picardeau M."/>
            <person name="Goarant C."/>
        </authorList>
    </citation>
    <scope>NUCLEOTIDE SEQUENCE [LARGE SCALE GENOMIC DNA]</scope>
    <source>
        <strain evidence="2 3">FH4-C-A1</strain>
    </source>
</reference>
<dbReference type="RefSeq" id="WP_100761034.1">
    <property type="nucleotide sequence ID" value="NZ_NPDS01000001.1"/>
</dbReference>
<dbReference type="EMBL" id="NPDS01000001">
    <property type="protein sequence ID" value="PJZ59059.1"/>
    <property type="molecule type" value="Genomic_DNA"/>
</dbReference>
<dbReference type="SUPFAM" id="SSF82693">
    <property type="entry name" value="Multidrug efflux transporter AcrB pore domain, PN1, PN2, PC1 and PC2 subdomains"/>
    <property type="match status" value="3"/>
</dbReference>
<dbReference type="Pfam" id="PF00873">
    <property type="entry name" value="ACR_tran"/>
    <property type="match status" value="2"/>
</dbReference>
<keyword evidence="3" id="KW-1185">Reference proteome</keyword>
<keyword evidence="1" id="KW-0472">Membrane</keyword>
<feature type="transmembrane region" description="Helical" evidence="1">
    <location>
        <begin position="465"/>
        <end position="491"/>
    </location>
</feature>
<dbReference type="PANTHER" id="PTHR32063">
    <property type="match status" value="1"/>
</dbReference>
<sequence>MNLASLSIKRPIFITCTVLLILVAGYLSLNKLGVDLFPNVTIPVVTVTVPYPGAAPNEIETLVAKPVEDELSTISGVKRVKSICNEGVGTVVVEFTLETDVKYAEQQVRDKVSSVKPKLPDDAKEPVIRRIDPADQPILIIALRADLPEAELYDIANEEVKQILLTTKDVGNVNIYGGRKREIHVELDRNKLKEHMIPAFVVANRLASGGMNIPAGKVSKTDKELVYRTINEFQSPQEIRDTPISLFGNEIPIKIGQLGEVKDTVEDETSRAYFNGKKAVFLLVYKQSGSNTVAVAQAVKKKVNEINLDLAKRKGSPDLTAANDSSITIDNNIYDVKETIIIGIILTIIVVLLFLGSVRSTLITGLALPNSLLGAFILMAIAGFTVNVMTLLALSLAVGLLIDDAIVVRENIFRHREMGKTAREASIEGTKEVTLAVIATTMTVIAVFMPIAFISGVVGQFLREFGLTVCFALLISLYDALTIAPMLSAYFGGKIGNHGNKPGHGHDAIPEIVTQSAKGKTKTKGAVATTALEEIAYSKIRSQNNSAKGILSKIFSPVLAVLGKLESGLDSILSIFNVFQSWLEEKYASILKFTLKRPMFILSSAVLIFVVSLILTKFIPKTFLPAQDEGKFSVTLDMPPGTSVEKMAQVAQQVDQKIRSYKEIKLIAMFNTNRNTNMFVEMVPSKNRTMNTTQFKAFLRKELAEFSYANPIVKDIDNVGGGQRPFTLTVSGQRGEVVEDYAKKLFARLQKSPALLDVDTSYRAGAPEFRVVPDREREVLLGVPGTTIGTELRTLVEGTTPAVYRENGVEYDIRVRLKDSQRDLKDNFYNSFVPNFNNRLIPIQNVAKAEETTGLATINRLNRNKSVEIYADVNPKGPGMGGAMEEVAKISQTELPLPPGVKIGYSGQAESFKEMGTSMAIAMGLGVLFIYMVLASLYESFITPIAIMLVLPLALCGAFIALFLTQKSLDIFSMIGLIMLIGVATKNSILLVDFTNQLLDQGKEMKEAIIEAGRERLRPILMTSFALIAGMLPIAIGLNEASRQRTSMGVAIIGGLISSTVLTLVVVPAAFSYIEKLNQFVRRNSPNPDA</sequence>
<dbReference type="Gene3D" id="3.30.70.1430">
    <property type="entry name" value="Multidrug efflux transporter AcrB pore domain"/>
    <property type="match status" value="2"/>
</dbReference>
<keyword evidence="1" id="KW-0812">Transmembrane</keyword>
<feature type="transmembrane region" description="Helical" evidence="1">
    <location>
        <begin position="1020"/>
        <end position="1038"/>
    </location>
</feature>
<dbReference type="SUPFAM" id="SSF82714">
    <property type="entry name" value="Multidrug efflux transporter AcrB TolC docking domain, DN and DC subdomains"/>
    <property type="match status" value="2"/>
</dbReference>
<dbReference type="Gene3D" id="3.30.70.1440">
    <property type="entry name" value="Multidrug efflux transporter AcrB pore domain"/>
    <property type="match status" value="1"/>
</dbReference>
<gene>
    <name evidence="2" type="ORF">CH367_03270</name>
</gene>
<keyword evidence="1" id="KW-1133">Transmembrane helix</keyword>
<feature type="transmembrane region" description="Helical" evidence="1">
    <location>
        <begin position="433"/>
        <end position="453"/>
    </location>
</feature>
<evidence type="ECO:0000256" key="1">
    <source>
        <dbReference type="SAM" id="Phobius"/>
    </source>
</evidence>
<dbReference type="SUPFAM" id="SSF82866">
    <property type="entry name" value="Multidrug efflux transporter AcrB transmembrane domain"/>
    <property type="match status" value="2"/>
</dbReference>
<name>A0ABX4NQD4_9LEPT</name>
<feature type="transmembrane region" description="Helical" evidence="1">
    <location>
        <begin position="945"/>
        <end position="965"/>
    </location>
</feature>
<comment type="caution">
    <text evidence="2">The sequence shown here is derived from an EMBL/GenBank/DDBJ whole genome shotgun (WGS) entry which is preliminary data.</text>
</comment>
<dbReference type="PRINTS" id="PR00702">
    <property type="entry name" value="ACRIFLAVINRP"/>
</dbReference>
<evidence type="ECO:0000313" key="2">
    <source>
        <dbReference type="EMBL" id="PJZ59059.1"/>
    </source>
</evidence>
<evidence type="ECO:0000313" key="3">
    <source>
        <dbReference type="Proteomes" id="UP000231879"/>
    </source>
</evidence>
<protein>
    <submittedName>
        <fullName evidence="2">Multidrug transporter</fullName>
    </submittedName>
</protein>
<dbReference type="Gene3D" id="3.30.70.1320">
    <property type="entry name" value="Multidrug efflux transporter AcrB pore domain like"/>
    <property type="match status" value="1"/>
</dbReference>
<dbReference type="Gene3D" id="1.20.1640.10">
    <property type="entry name" value="Multidrug efflux transporter AcrB transmembrane domain"/>
    <property type="match status" value="3"/>
</dbReference>
<dbReference type="Gene3D" id="3.30.2090.10">
    <property type="entry name" value="Multidrug efflux transporter AcrB TolC docking domain, DN and DC subdomains"/>
    <property type="match status" value="2"/>
</dbReference>
<feature type="transmembrane region" description="Helical" evidence="1">
    <location>
        <begin position="365"/>
        <end position="386"/>
    </location>
</feature>
<feature type="transmembrane region" description="Helical" evidence="1">
    <location>
        <begin position="340"/>
        <end position="358"/>
    </location>
</feature>
<dbReference type="InterPro" id="IPR001036">
    <property type="entry name" value="Acrflvin-R"/>
</dbReference>
<organism evidence="2 3">
    <name type="scientific">Leptospira barantonii</name>
    <dbReference type="NCBI Taxonomy" id="2023184"/>
    <lineage>
        <taxon>Bacteria</taxon>
        <taxon>Pseudomonadati</taxon>
        <taxon>Spirochaetota</taxon>
        <taxon>Spirochaetia</taxon>
        <taxon>Leptospirales</taxon>
        <taxon>Leptospiraceae</taxon>
        <taxon>Leptospira</taxon>
    </lineage>
</organism>
<feature type="transmembrane region" description="Helical" evidence="1">
    <location>
        <begin position="971"/>
        <end position="999"/>
    </location>
</feature>
<accession>A0ABX4NQD4</accession>
<dbReference type="Proteomes" id="UP000231879">
    <property type="component" value="Unassembled WGS sequence"/>
</dbReference>